<keyword evidence="3" id="KW-0805">Transcription regulation</keyword>
<keyword evidence="5" id="KW-0804">Transcription</keyword>
<comment type="subcellular location">
    <subcellularLocation>
        <location evidence="1">Nucleus</location>
    </subcellularLocation>
</comment>
<evidence type="ECO:0000256" key="1">
    <source>
        <dbReference type="ARBA" id="ARBA00004123"/>
    </source>
</evidence>
<evidence type="ECO:0000313" key="11">
    <source>
        <dbReference type="Proteomes" id="UP000734854"/>
    </source>
</evidence>
<dbReference type="GO" id="GO:0005634">
    <property type="term" value="C:nucleus"/>
    <property type="evidence" value="ECO:0007669"/>
    <property type="project" value="UniProtKB-SubCell"/>
</dbReference>
<dbReference type="InterPro" id="IPR017930">
    <property type="entry name" value="Myb_dom"/>
</dbReference>
<accession>A0A8J5BCH7</accession>
<evidence type="ECO:0000256" key="7">
    <source>
        <dbReference type="SAM" id="MobiDB-lite"/>
    </source>
</evidence>
<feature type="domain" description="HTH myb-type" evidence="9">
    <location>
        <begin position="17"/>
        <end position="72"/>
    </location>
</feature>
<feature type="region of interest" description="Disordered" evidence="7">
    <location>
        <begin position="1"/>
        <end position="28"/>
    </location>
</feature>
<evidence type="ECO:0000256" key="2">
    <source>
        <dbReference type="ARBA" id="ARBA00022737"/>
    </source>
</evidence>
<evidence type="ECO:0000256" key="5">
    <source>
        <dbReference type="ARBA" id="ARBA00023163"/>
    </source>
</evidence>
<gene>
    <name evidence="10" type="ORF">ZIOFF_073742</name>
</gene>
<dbReference type="GO" id="GO:0000981">
    <property type="term" value="F:DNA-binding transcription factor activity, RNA polymerase II-specific"/>
    <property type="evidence" value="ECO:0007669"/>
    <property type="project" value="TreeGrafter"/>
</dbReference>
<protein>
    <recommendedName>
        <fullName evidence="12">Transcription factor MYB44</fullName>
    </recommendedName>
</protein>
<dbReference type="PROSITE" id="PS50090">
    <property type="entry name" value="MYB_LIKE"/>
    <property type="match status" value="2"/>
</dbReference>
<dbReference type="FunFam" id="1.10.10.60:FF:000060">
    <property type="entry name" value="MYB transcription factor"/>
    <property type="match status" value="1"/>
</dbReference>
<dbReference type="InterPro" id="IPR001005">
    <property type="entry name" value="SANT/Myb"/>
</dbReference>
<feature type="compositionally biased region" description="Basic and acidic residues" evidence="7">
    <location>
        <begin position="248"/>
        <end position="260"/>
    </location>
</feature>
<evidence type="ECO:0008006" key="12">
    <source>
        <dbReference type="Google" id="ProtNLM"/>
    </source>
</evidence>
<feature type="region of interest" description="Disordered" evidence="7">
    <location>
        <begin position="119"/>
        <end position="281"/>
    </location>
</feature>
<dbReference type="OrthoDB" id="2143914at2759"/>
<organism evidence="10 11">
    <name type="scientific">Zingiber officinale</name>
    <name type="common">Ginger</name>
    <name type="synonym">Amomum zingiber</name>
    <dbReference type="NCBI Taxonomy" id="94328"/>
    <lineage>
        <taxon>Eukaryota</taxon>
        <taxon>Viridiplantae</taxon>
        <taxon>Streptophyta</taxon>
        <taxon>Embryophyta</taxon>
        <taxon>Tracheophyta</taxon>
        <taxon>Spermatophyta</taxon>
        <taxon>Magnoliopsida</taxon>
        <taxon>Liliopsida</taxon>
        <taxon>Zingiberales</taxon>
        <taxon>Zingiberaceae</taxon>
        <taxon>Zingiber</taxon>
    </lineage>
</organism>
<dbReference type="InterPro" id="IPR050560">
    <property type="entry name" value="MYB_TF"/>
</dbReference>
<keyword evidence="2" id="KW-0677">Repeat</keyword>
<dbReference type="GO" id="GO:0000978">
    <property type="term" value="F:RNA polymerase II cis-regulatory region sequence-specific DNA binding"/>
    <property type="evidence" value="ECO:0007669"/>
    <property type="project" value="TreeGrafter"/>
</dbReference>
<feature type="domain" description="HTH myb-type" evidence="9">
    <location>
        <begin position="74"/>
        <end position="123"/>
    </location>
</feature>
<proteinExistence type="predicted"/>
<dbReference type="PROSITE" id="PS51294">
    <property type="entry name" value="HTH_MYB"/>
    <property type="match status" value="2"/>
</dbReference>
<sequence length="331" mass="36234">MPMAPAPASSMVGRIRATDRIKGPWSPEEDETLRRLVEQHGPRNWSLISRSIPRRSGKSCRLRWCNQLSPQVEHRPFTAQEDETIVQAHRRFGNKWATIARLLSGRTDNAIKNHWNSTLKRKSSSMTSAAAPAYGEDEIPDLPPKRARSVGPVLASAGLSLNHPDSSSRSGSTDSSQRTHTEAASPPPVYRPAARTGSIALPPSYSSPPFQDQQRDSTSETAVPAAHPSVDEHDPLTSLTLALPGSDRVSDISHQKKSSHDGFSSNEQRFAPLPAGGDGDPPFQFSRELLAAMQEMIRNEVKSYMSKLPLLEAATRDAARKNIGLIKIDSD</sequence>
<dbReference type="EMBL" id="JACMSC010000022">
    <property type="protein sequence ID" value="KAG6469044.1"/>
    <property type="molecule type" value="Genomic_DNA"/>
</dbReference>
<comment type="caution">
    <text evidence="10">The sequence shown here is derived from an EMBL/GenBank/DDBJ whole genome shotgun (WGS) entry which is preliminary data.</text>
</comment>
<feature type="domain" description="Myb-like" evidence="8">
    <location>
        <begin position="17"/>
        <end position="68"/>
    </location>
</feature>
<dbReference type="Proteomes" id="UP000734854">
    <property type="component" value="Unassembled WGS sequence"/>
</dbReference>
<evidence type="ECO:0000256" key="6">
    <source>
        <dbReference type="ARBA" id="ARBA00023242"/>
    </source>
</evidence>
<dbReference type="CDD" id="cd00167">
    <property type="entry name" value="SANT"/>
    <property type="match status" value="2"/>
</dbReference>
<feature type="compositionally biased region" description="Polar residues" evidence="7">
    <location>
        <begin position="119"/>
        <end position="128"/>
    </location>
</feature>
<evidence type="ECO:0000256" key="3">
    <source>
        <dbReference type="ARBA" id="ARBA00023015"/>
    </source>
</evidence>
<evidence type="ECO:0000259" key="8">
    <source>
        <dbReference type="PROSITE" id="PS50090"/>
    </source>
</evidence>
<dbReference type="AlphaFoldDB" id="A0A8J5BCH7"/>
<dbReference type="Pfam" id="PF00249">
    <property type="entry name" value="Myb_DNA-binding"/>
    <property type="match status" value="2"/>
</dbReference>
<feature type="compositionally biased region" description="Low complexity" evidence="7">
    <location>
        <begin position="165"/>
        <end position="178"/>
    </location>
</feature>
<dbReference type="SMART" id="SM00717">
    <property type="entry name" value="SANT"/>
    <property type="match status" value="2"/>
</dbReference>
<dbReference type="PANTHER" id="PTHR45614:SF124">
    <property type="entry name" value="OS03G0424300 PROTEIN"/>
    <property type="match status" value="1"/>
</dbReference>
<evidence type="ECO:0000256" key="4">
    <source>
        <dbReference type="ARBA" id="ARBA00023125"/>
    </source>
</evidence>
<feature type="domain" description="Myb-like" evidence="8">
    <location>
        <begin position="69"/>
        <end position="119"/>
    </location>
</feature>
<keyword evidence="6" id="KW-0539">Nucleus</keyword>
<keyword evidence="11" id="KW-1185">Reference proteome</keyword>
<evidence type="ECO:0000259" key="9">
    <source>
        <dbReference type="PROSITE" id="PS51294"/>
    </source>
</evidence>
<dbReference type="PANTHER" id="PTHR45614">
    <property type="entry name" value="MYB PROTEIN-RELATED"/>
    <property type="match status" value="1"/>
</dbReference>
<reference evidence="10 11" key="1">
    <citation type="submission" date="2020-08" db="EMBL/GenBank/DDBJ databases">
        <title>Plant Genome Project.</title>
        <authorList>
            <person name="Zhang R.-G."/>
        </authorList>
    </citation>
    <scope>NUCLEOTIDE SEQUENCE [LARGE SCALE GENOMIC DNA]</scope>
    <source>
        <tissue evidence="10">Rhizome</tissue>
    </source>
</reference>
<name>A0A8J5BCH7_ZINOF</name>
<keyword evidence="4" id="KW-0238">DNA-binding</keyword>
<evidence type="ECO:0000313" key="10">
    <source>
        <dbReference type="EMBL" id="KAG6469044.1"/>
    </source>
</evidence>